<dbReference type="PANTHER" id="PTHR47480">
    <property type="entry name" value="EG45-LIKE DOMAIN CONTAINING PROTEIN"/>
    <property type="match status" value="1"/>
</dbReference>
<organism evidence="3 4">
    <name type="scientific">Thalictrum thalictroides</name>
    <name type="common">Rue-anemone</name>
    <name type="synonym">Anemone thalictroides</name>
    <dbReference type="NCBI Taxonomy" id="46969"/>
    <lineage>
        <taxon>Eukaryota</taxon>
        <taxon>Viridiplantae</taxon>
        <taxon>Streptophyta</taxon>
        <taxon>Embryophyta</taxon>
        <taxon>Tracheophyta</taxon>
        <taxon>Spermatophyta</taxon>
        <taxon>Magnoliopsida</taxon>
        <taxon>Ranunculales</taxon>
        <taxon>Ranunculaceae</taxon>
        <taxon>Thalictroideae</taxon>
        <taxon>Thalictrum</taxon>
    </lineage>
</organism>
<feature type="chain" id="PRO_5029676692" evidence="1">
    <location>
        <begin position="23"/>
        <end position="130"/>
    </location>
</feature>
<protein>
    <submittedName>
        <fullName evidence="3">Eg45-like domain containing protein</fullName>
    </submittedName>
</protein>
<feature type="signal peptide" evidence="1">
    <location>
        <begin position="1"/>
        <end position="22"/>
    </location>
</feature>
<evidence type="ECO:0000313" key="3">
    <source>
        <dbReference type="EMBL" id="KAF5186810.1"/>
    </source>
</evidence>
<dbReference type="Gene3D" id="2.40.40.10">
    <property type="entry name" value="RlpA-like domain"/>
    <property type="match status" value="1"/>
</dbReference>
<dbReference type="OrthoDB" id="587249at2759"/>
<dbReference type="Pfam" id="PF03330">
    <property type="entry name" value="DPBB_1"/>
    <property type="match status" value="1"/>
</dbReference>
<keyword evidence="1" id="KW-0732">Signal</keyword>
<name>A0A7J6VRJ5_THATH</name>
<reference evidence="3 4" key="1">
    <citation type="submission" date="2020-06" db="EMBL/GenBank/DDBJ databases">
        <title>Transcriptomic and genomic resources for Thalictrum thalictroides and T. hernandezii: Facilitating candidate gene discovery in an emerging model plant lineage.</title>
        <authorList>
            <person name="Arias T."/>
            <person name="Riano-Pachon D.M."/>
            <person name="Di Stilio V.S."/>
        </authorList>
    </citation>
    <scope>NUCLEOTIDE SEQUENCE [LARGE SCALE GENOMIC DNA]</scope>
    <source>
        <strain evidence="4">cv. WT478/WT964</strain>
        <tissue evidence="3">Leaves</tissue>
    </source>
</reference>
<dbReference type="InterPro" id="IPR007112">
    <property type="entry name" value="Expansin/allergen_DPBB_dom"/>
</dbReference>
<comment type="caution">
    <text evidence="3">The sequence shown here is derived from an EMBL/GenBank/DDBJ whole genome shotgun (WGS) entry which is preliminary data.</text>
</comment>
<dbReference type="PROSITE" id="PS50842">
    <property type="entry name" value="EXPANSIN_EG45"/>
    <property type="match status" value="1"/>
</dbReference>
<dbReference type="InterPro" id="IPR036908">
    <property type="entry name" value="RlpA-like_sf"/>
</dbReference>
<keyword evidence="4" id="KW-1185">Reference proteome</keyword>
<dbReference type="Proteomes" id="UP000554482">
    <property type="component" value="Unassembled WGS sequence"/>
</dbReference>
<sequence length="130" mass="13968">MGFIIPVTLFCLFCVAVTPVLADIGTAVSYDPPYTPTKCGGNSPDQFPEGGMFVAASNGLWDNGAACGRRYQMRCISGPKRPCKDGLMVVEVVDVCRTNPCPATFLLSNRAFNAISKNPNAKINIEYAQI</sequence>
<feature type="domain" description="Expansin-like EG45" evidence="2">
    <location>
        <begin position="36"/>
        <end position="130"/>
    </location>
</feature>
<dbReference type="InterPro" id="IPR009009">
    <property type="entry name" value="RlpA-like_DPBB"/>
</dbReference>
<dbReference type="PANTHER" id="PTHR47480:SF5">
    <property type="entry name" value="EG45-LIKE DOMAIN CONTAINING PROTEIN"/>
    <property type="match status" value="1"/>
</dbReference>
<proteinExistence type="predicted"/>
<dbReference type="AlphaFoldDB" id="A0A7J6VRJ5"/>
<evidence type="ECO:0000259" key="2">
    <source>
        <dbReference type="PROSITE" id="PS50842"/>
    </source>
</evidence>
<accession>A0A7J6VRJ5</accession>
<evidence type="ECO:0000256" key="1">
    <source>
        <dbReference type="SAM" id="SignalP"/>
    </source>
</evidence>
<dbReference type="SUPFAM" id="SSF50685">
    <property type="entry name" value="Barwin-like endoglucanases"/>
    <property type="match status" value="1"/>
</dbReference>
<dbReference type="EMBL" id="JABWDY010028831">
    <property type="protein sequence ID" value="KAF5186810.1"/>
    <property type="molecule type" value="Genomic_DNA"/>
</dbReference>
<dbReference type="CDD" id="cd22269">
    <property type="entry name" value="DPBB_EG45-like"/>
    <property type="match status" value="1"/>
</dbReference>
<evidence type="ECO:0000313" key="4">
    <source>
        <dbReference type="Proteomes" id="UP000554482"/>
    </source>
</evidence>
<gene>
    <name evidence="3" type="ORF">FRX31_023610</name>
</gene>